<name>A0ABM8VYF5_GIGMA</name>
<keyword evidence="2" id="KW-1133">Transmembrane helix</keyword>
<organism evidence="3 4">
    <name type="scientific">Gigaspora margarita</name>
    <dbReference type="NCBI Taxonomy" id="4874"/>
    <lineage>
        <taxon>Eukaryota</taxon>
        <taxon>Fungi</taxon>
        <taxon>Fungi incertae sedis</taxon>
        <taxon>Mucoromycota</taxon>
        <taxon>Glomeromycotina</taxon>
        <taxon>Glomeromycetes</taxon>
        <taxon>Diversisporales</taxon>
        <taxon>Gigasporaceae</taxon>
        <taxon>Gigaspora</taxon>
    </lineage>
</organism>
<evidence type="ECO:0000313" key="3">
    <source>
        <dbReference type="EMBL" id="CAG8478400.1"/>
    </source>
</evidence>
<feature type="region of interest" description="Disordered" evidence="1">
    <location>
        <begin position="123"/>
        <end position="212"/>
    </location>
</feature>
<keyword evidence="4" id="KW-1185">Reference proteome</keyword>
<evidence type="ECO:0000256" key="2">
    <source>
        <dbReference type="SAM" id="Phobius"/>
    </source>
</evidence>
<evidence type="ECO:0000256" key="1">
    <source>
        <dbReference type="SAM" id="MobiDB-lite"/>
    </source>
</evidence>
<protein>
    <submittedName>
        <fullName evidence="3">42054_t:CDS:1</fullName>
    </submittedName>
</protein>
<reference evidence="3 4" key="1">
    <citation type="submission" date="2021-06" db="EMBL/GenBank/DDBJ databases">
        <authorList>
            <person name="Kallberg Y."/>
            <person name="Tangrot J."/>
            <person name="Rosling A."/>
        </authorList>
    </citation>
    <scope>NUCLEOTIDE SEQUENCE [LARGE SCALE GENOMIC DNA]</scope>
    <source>
        <strain evidence="3 4">120-4 pot B 10/14</strain>
    </source>
</reference>
<evidence type="ECO:0000313" key="4">
    <source>
        <dbReference type="Proteomes" id="UP000789901"/>
    </source>
</evidence>
<sequence length="252" mass="26759">MLGRSLAVIIATLFIYIDFVFANTIIIDAPISPVATGTLITISWRITEKIPTNPYVLEISNIDTEISLTINNTLDLSVYYVQWVIDVEPGTYKFTIHSLDKGTNCSSGTFTVIIVSPTHTYPLNSPTSSPQISHNSPNSPSSSNSSNSSNSQNSSHSSNPQNSSNSSNSPNSPSSSNSSNSPNSPSSPSSPTNPVTHPETHPDYTEPTKPGTNNSFKSVNILGFIGITAGVIAGLMLITTGSIMIARSKKIP</sequence>
<dbReference type="Proteomes" id="UP000789901">
    <property type="component" value="Unassembled WGS sequence"/>
</dbReference>
<comment type="caution">
    <text evidence="3">The sequence shown here is derived from an EMBL/GenBank/DDBJ whole genome shotgun (WGS) entry which is preliminary data.</text>
</comment>
<accession>A0ABM8VYF5</accession>
<keyword evidence="2" id="KW-0472">Membrane</keyword>
<keyword evidence="2" id="KW-0812">Transmembrane</keyword>
<proteinExistence type="predicted"/>
<feature type="compositionally biased region" description="Low complexity" evidence="1">
    <location>
        <begin position="128"/>
        <end position="190"/>
    </location>
</feature>
<dbReference type="EMBL" id="CAJVQB010000261">
    <property type="protein sequence ID" value="CAG8478400.1"/>
    <property type="molecule type" value="Genomic_DNA"/>
</dbReference>
<feature type="transmembrane region" description="Helical" evidence="2">
    <location>
        <begin position="221"/>
        <end position="246"/>
    </location>
</feature>
<gene>
    <name evidence="3" type="ORF">GMARGA_LOCUS1117</name>
</gene>